<proteinExistence type="inferred from homology"/>
<feature type="domain" description="Cell envelope-related transcriptional attenuator" evidence="4">
    <location>
        <begin position="201"/>
        <end position="365"/>
    </location>
</feature>
<comment type="similarity">
    <text evidence="1">Belongs to the LytR/CpsA/Psr (LCP) family.</text>
</comment>
<name>A0A344LLQ1_9PSEU</name>
<evidence type="ECO:0000256" key="2">
    <source>
        <dbReference type="SAM" id="MobiDB-lite"/>
    </source>
</evidence>
<dbReference type="Gene3D" id="3.40.630.190">
    <property type="entry name" value="LCP protein"/>
    <property type="match status" value="1"/>
</dbReference>
<keyword evidence="3" id="KW-0472">Membrane</keyword>
<feature type="region of interest" description="Disordered" evidence="2">
    <location>
        <begin position="445"/>
        <end position="478"/>
    </location>
</feature>
<sequence>MTDQMEPVDDATKYRRKIDNTLARFSAAHDEMAAEEAKRKERLSRLTAAPVKLIEQTRTKLQRVVHPGEGAAKPRPHPLAHLRAGSAEETEAEPDENSAAPQTRLQEKKQRRVDRSAKAGRITAIVLACLMFVLSAGGWGMKTWFNSKFNQIAALDENSADIQNAAGQLGDENFLIAGSDTRAGAEAEEGVGTADSVGGARSDSLMIAHIPADRKRVIVVGFPRDLEVNRPDCKRWDSNTGQYLEEVVPAKSKAKLNEAYAIGGPQCTTKQIQQLTGMKINHFVGIDFHGFKDMINVVGGVPVHIEEPVIDDVLGVIVPQAGEQVITGDQALNFVRARHVKGDVTSDYGRIKRQQLVIGSLLKKTMSQEVLFDGGKLTGFVNAFTAATFGDNLGVDQMLTLAQSMKGLNPDTVKFITVPTTGEANNRGNEVLLEKKSKELFAALIENGPLPDEKAAAPPPSTPSSTGTTQQGQAKPGN</sequence>
<gene>
    <name evidence="5" type="ORF">A4R43_32280</name>
</gene>
<keyword evidence="3" id="KW-1133">Transmembrane helix</keyword>
<evidence type="ECO:0000259" key="4">
    <source>
        <dbReference type="Pfam" id="PF03816"/>
    </source>
</evidence>
<evidence type="ECO:0000256" key="1">
    <source>
        <dbReference type="ARBA" id="ARBA00006068"/>
    </source>
</evidence>
<dbReference type="InterPro" id="IPR050922">
    <property type="entry name" value="LytR/CpsA/Psr_CW_biosynth"/>
</dbReference>
<dbReference type="PANTHER" id="PTHR33392:SF6">
    <property type="entry name" value="POLYISOPRENYL-TEICHOIC ACID--PEPTIDOGLYCAN TEICHOIC ACID TRANSFERASE TAGU"/>
    <property type="match status" value="1"/>
</dbReference>
<feature type="compositionally biased region" description="Low complexity" evidence="2">
    <location>
        <begin position="463"/>
        <end position="478"/>
    </location>
</feature>
<dbReference type="RefSeq" id="WP_113698034.1">
    <property type="nucleotide sequence ID" value="NZ_CP015163.1"/>
</dbReference>
<organism evidence="5 6">
    <name type="scientific">Amycolatopsis albispora</name>
    <dbReference type="NCBI Taxonomy" id="1804986"/>
    <lineage>
        <taxon>Bacteria</taxon>
        <taxon>Bacillati</taxon>
        <taxon>Actinomycetota</taxon>
        <taxon>Actinomycetes</taxon>
        <taxon>Pseudonocardiales</taxon>
        <taxon>Pseudonocardiaceae</taxon>
        <taxon>Amycolatopsis</taxon>
    </lineage>
</organism>
<dbReference type="InterPro" id="IPR004474">
    <property type="entry name" value="LytR_CpsA_psr"/>
</dbReference>
<evidence type="ECO:0000313" key="6">
    <source>
        <dbReference type="Proteomes" id="UP000250434"/>
    </source>
</evidence>
<evidence type="ECO:0000256" key="3">
    <source>
        <dbReference type="SAM" id="Phobius"/>
    </source>
</evidence>
<keyword evidence="3" id="KW-0812">Transmembrane</keyword>
<feature type="transmembrane region" description="Helical" evidence="3">
    <location>
        <begin position="119"/>
        <end position="141"/>
    </location>
</feature>
<protein>
    <submittedName>
        <fullName evidence="5">LytR family transcriptional regulator</fullName>
    </submittedName>
</protein>
<dbReference type="OrthoDB" id="9782542at2"/>
<dbReference type="NCBIfam" id="TIGR00350">
    <property type="entry name" value="lytR_cpsA_psr"/>
    <property type="match status" value="1"/>
</dbReference>
<feature type="compositionally biased region" description="Basic and acidic residues" evidence="2">
    <location>
        <begin position="105"/>
        <end position="114"/>
    </location>
</feature>
<dbReference type="Pfam" id="PF03816">
    <property type="entry name" value="LytR_cpsA_psr"/>
    <property type="match status" value="1"/>
</dbReference>
<dbReference type="KEGG" id="aab:A4R43_32280"/>
<feature type="region of interest" description="Disordered" evidence="2">
    <location>
        <begin position="84"/>
        <end position="114"/>
    </location>
</feature>
<accession>A0A344LLQ1</accession>
<dbReference type="Proteomes" id="UP000250434">
    <property type="component" value="Chromosome"/>
</dbReference>
<dbReference type="PANTHER" id="PTHR33392">
    <property type="entry name" value="POLYISOPRENYL-TEICHOIC ACID--PEPTIDOGLYCAN TEICHOIC ACID TRANSFERASE TAGU"/>
    <property type="match status" value="1"/>
</dbReference>
<dbReference type="AlphaFoldDB" id="A0A344LLQ1"/>
<dbReference type="EMBL" id="CP015163">
    <property type="protein sequence ID" value="AXB48975.1"/>
    <property type="molecule type" value="Genomic_DNA"/>
</dbReference>
<reference evidence="5 6" key="1">
    <citation type="submission" date="2016-04" db="EMBL/GenBank/DDBJ databases">
        <title>Complete genome sequence and analysis of deep-sea sediment isolate, Amycolatopsis sp. WP1.</title>
        <authorList>
            <person name="Wang H."/>
            <person name="Chen S."/>
            <person name="Wu Q."/>
        </authorList>
    </citation>
    <scope>NUCLEOTIDE SEQUENCE [LARGE SCALE GENOMIC DNA]</scope>
    <source>
        <strain evidence="5 6">WP1</strain>
    </source>
</reference>
<evidence type="ECO:0000313" key="5">
    <source>
        <dbReference type="EMBL" id="AXB48975.1"/>
    </source>
</evidence>
<keyword evidence="6" id="KW-1185">Reference proteome</keyword>